<comment type="similarity">
    <text evidence="1">Belongs to the LysR transcriptional regulatory family.</text>
</comment>
<dbReference type="PANTHER" id="PTHR30419:SF8">
    <property type="entry name" value="NITROGEN ASSIMILATION TRANSCRIPTIONAL ACTIVATOR-RELATED"/>
    <property type="match status" value="1"/>
</dbReference>
<dbReference type="GO" id="GO:0003677">
    <property type="term" value="F:DNA binding"/>
    <property type="evidence" value="ECO:0007669"/>
    <property type="project" value="UniProtKB-KW"/>
</dbReference>
<reference evidence="7" key="1">
    <citation type="submission" date="2016-11" db="EMBL/GenBank/DDBJ databases">
        <authorList>
            <person name="Varghese N."/>
            <person name="Submissions S."/>
        </authorList>
    </citation>
    <scope>NUCLEOTIDE SEQUENCE [LARGE SCALE GENOMIC DNA]</scope>
    <source>
        <strain evidence="7">CGMCC 1.8995</strain>
    </source>
</reference>
<evidence type="ECO:0000256" key="3">
    <source>
        <dbReference type="ARBA" id="ARBA00023125"/>
    </source>
</evidence>
<dbReference type="EMBL" id="FQWD01000004">
    <property type="protein sequence ID" value="SHG75181.1"/>
    <property type="molecule type" value="Genomic_DNA"/>
</dbReference>
<keyword evidence="4" id="KW-0804">Transcription</keyword>
<evidence type="ECO:0000256" key="4">
    <source>
        <dbReference type="ARBA" id="ARBA00023163"/>
    </source>
</evidence>
<evidence type="ECO:0000256" key="2">
    <source>
        <dbReference type="ARBA" id="ARBA00023015"/>
    </source>
</evidence>
<dbReference type="STRING" id="634436.SAMN05216361_2988"/>
<dbReference type="Pfam" id="PF03466">
    <property type="entry name" value="LysR_substrate"/>
    <property type="match status" value="1"/>
</dbReference>
<dbReference type="SUPFAM" id="SSF46785">
    <property type="entry name" value="Winged helix' DNA-binding domain"/>
    <property type="match status" value="2"/>
</dbReference>
<dbReference type="Gene3D" id="3.40.190.290">
    <property type="match status" value="1"/>
</dbReference>
<dbReference type="Pfam" id="PF00126">
    <property type="entry name" value="HTH_1"/>
    <property type="match status" value="2"/>
</dbReference>
<name>A0A1M5MDA1_9ALTE</name>
<evidence type="ECO:0000313" key="6">
    <source>
        <dbReference type="EMBL" id="SHG75181.1"/>
    </source>
</evidence>
<dbReference type="Gene3D" id="1.10.10.10">
    <property type="entry name" value="Winged helix-like DNA-binding domain superfamily/Winged helix DNA-binding domain"/>
    <property type="match status" value="2"/>
</dbReference>
<dbReference type="SUPFAM" id="SSF53850">
    <property type="entry name" value="Periplasmic binding protein-like II"/>
    <property type="match status" value="1"/>
</dbReference>
<dbReference type="OrthoDB" id="9814165at2"/>
<gene>
    <name evidence="6" type="ORF">SAMN05216361_2988</name>
</gene>
<dbReference type="InterPro" id="IPR000847">
    <property type="entry name" value="LysR_HTH_N"/>
</dbReference>
<dbReference type="Proteomes" id="UP000184520">
    <property type="component" value="Unassembled WGS sequence"/>
</dbReference>
<keyword evidence="3" id="KW-0238">DNA-binding</keyword>
<dbReference type="InterPro" id="IPR005119">
    <property type="entry name" value="LysR_subst-bd"/>
</dbReference>
<proteinExistence type="inferred from homology"/>
<dbReference type="PANTHER" id="PTHR30419">
    <property type="entry name" value="HTH-TYPE TRANSCRIPTIONAL REGULATOR YBHD"/>
    <property type="match status" value="1"/>
</dbReference>
<organism evidence="6 7">
    <name type="scientific">Marisediminitalea aggregata</name>
    <dbReference type="NCBI Taxonomy" id="634436"/>
    <lineage>
        <taxon>Bacteria</taxon>
        <taxon>Pseudomonadati</taxon>
        <taxon>Pseudomonadota</taxon>
        <taxon>Gammaproteobacteria</taxon>
        <taxon>Alteromonadales</taxon>
        <taxon>Alteromonadaceae</taxon>
        <taxon>Marisediminitalea</taxon>
    </lineage>
</organism>
<keyword evidence="2" id="KW-0805">Transcription regulation</keyword>
<evidence type="ECO:0000259" key="5">
    <source>
        <dbReference type="PROSITE" id="PS50931"/>
    </source>
</evidence>
<evidence type="ECO:0000313" key="7">
    <source>
        <dbReference type="Proteomes" id="UP000184520"/>
    </source>
</evidence>
<dbReference type="InterPro" id="IPR050950">
    <property type="entry name" value="HTH-type_LysR_regulators"/>
</dbReference>
<dbReference type="GO" id="GO:0005829">
    <property type="term" value="C:cytosol"/>
    <property type="evidence" value="ECO:0007669"/>
    <property type="project" value="TreeGrafter"/>
</dbReference>
<sequence length="435" mass="48808">MTYIVRNDVPALSLRQLKAVIVVNRTKNVTKAAKALNRSQTAVTKSINDLEASLNCRLFERTPTGMKPTVYGKAVAKRAQLALDELQKAGEVYSSFVRDARPYQRIPIFSMDVSYKRLAAFIALFETKRIQCAADMLGNSKASVYSSVRQMEEWLKLRLFESEPDGVSPTAFGKILAMHVKMAFAEIRRCLEDIESINGVTQGTVSIGTLPYTRTYITPKAINQVLRDHPELHVTTQEGSYETMEAALRSGDIDLIVGAVREHDEEADITTEILFEDKLSVIARRDHPLMTQRQITLQQLPELAWVLPARCSPAWHLFNELLQRYRLSMPKQAIHTSSLSMVRGLLIDSDRVALLSEHQIYYEKQCGLLDVLPVELPETYRPIGVTMRKASQPSPAARLFLDQLRAVAKCVQDIAVAKQAMRGQVRAILPILASA</sequence>
<accession>A0A1M5MDA1</accession>
<evidence type="ECO:0000256" key="1">
    <source>
        <dbReference type="ARBA" id="ARBA00009437"/>
    </source>
</evidence>
<keyword evidence="7" id="KW-1185">Reference proteome</keyword>
<feature type="domain" description="HTH lysR-type" evidence="5">
    <location>
        <begin position="12"/>
        <end position="69"/>
    </location>
</feature>
<dbReference type="AlphaFoldDB" id="A0A1M5MDA1"/>
<dbReference type="InterPro" id="IPR036390">
    <property type="entry name" value="WH_DNA-bd_sf"/>
</dbReference>
<protein>
    <submittedName>
        <fullName evidence="6">LysR family transcriptional regulator, regulator for genes of the gallate degradation pathway</fullName>
    </submittedName>
</protein>
<feature type="domain" description="HTH lysR-type" evidence="5">
    <location>
        <begin position="113"/>
        <end position="170"/>
    </location>
</feature>
<dbReference type="InterPro" id="IPR036388">
    <property type="entry name" value="WH-like_DNA-bd_sf"/>
</dbReference>
<dbReference type="GO" id="GO:0003700">
    <property type="term" value="F:DNA-binding transcription factor activity"/>
    <property type="evidence" value="ECO:0007669"/>
    <property type="project" value="InterPro"/>
</dbReference>
<dbReference type="PRINTS" id="PR00039">
    <property type="entry name" value="HTHLYSR"/>
</dbReference>
<dbReference type="PROSITE" id="PS50931">
    <property type="entry name" value="HTH_LYSR"/>
    <property type="match status" value="2"/>
</dbReference>